<organism evidence="1">
    <name type="scientific">Arundo donax</name>
    <name type="common">Giant reed</name>
    <name type="synonym">Donax arundinaceus</name>
    <dbReference type="NCBI Taxonomy" id="35708"/>
    <lineage>
        <taxon>Eukaryota</taxon>
        <taxon>Viridiplantae</taxon>
        <taxon>Streptophyta</taxon>
        <taxon>Embryophyta</taxon>
        <taxon>Tracheophyta</taxon>
        <taxon>Spermatophyta</taxon>
        <taxon>Magnoliopsida</taxon>
        <taxon>Liliopsida</taxon>
        <taxon>Poales</taxon>
        <taxon>Poaceae</taxon>
        <taxon>PACMAD clade</taxon>
        <taxon>Arundinoideae</taxon>
        <taxon>Arundineae</taxon>
        <taxon>Arundo</taxon>
    </lineage>
</organism>
<accession>A0A0A9A748</accession>
<reference evidence="1" key="2">
    <citation type="journal article" date="2015" name="Data Brief">
        <title>Shoot transcriptome of the giant reed, Arundo donax.</title>
        <authorList>
            <person name="Barrero R.A."/>
            <person name="Guerrero F.D."/>
            <person name="Moolhuijzen P."/>
            <person name="Goolsby J.A."/>
            <person name="Tidwell J."/>
            <person name="Bellgard S.E."/>
            <person name="Bellgard M.I."/>
        </authorList>
    </citation>
    <scope>NUCLEOTIDE SEQUENCE</scope>
    <source>
        <tissue evidence="1">Shoot tissue taken approximately 20 cm above the soil surface</tissue>
    </source>
</reference>
<protein>
    <submittedName>
        <fullName evidence="1">Uncharacterized protein</fullName>
    </submittedName>
</protein>
<sequence length="29" mass="3051">MTPMLRAAITKTEGTYGQCYTDTGADVGV</sequence>
<dbReference type="EMBL" id="GBRH01250979">
    <property type="protein sequence ID" value="JAD46916.1"/>
    <property type="molecule type" value="Transcribed_RNA"/>
</dbReference>
<dbReference type="AlphaFoldDB" id="A0A0A9A748"/>
<reference evidence="1" key="1">
    <citation type="submission" date="2014-09" db="EMBL/GenBank/DDBJ databases">
        <authorList>
            <person name="Magalhaes I.L.F."/>
            <person name="Oliveira U."/>
            <person name="Santos F.R."/>
            <person name="Vidigal T.H.D.A."/>
            <person name="Brescovit A.D."/>
            <person name="Santos A.J."/>
        </authorList>
    </citation>
    <scope>NUCLEOTIDE SEQUENCE</scope>
    <source>
        <tissue evidence="1">Shoot tissue taken approximately 20 cm above the soil surface</tissue>
    </source>
</reference>
<evidence type="ECO:0000313" key="1">
    <source>
        <dbReference type="EMBL" id="JAD46916.1"/>
    </source>
</evidence>
<name>A0A0A9A748_ARUDO</name>
<proteinExistence type="predicted"/>